<accession>A0AAW2ZL89</accession>
<evidence type="ECO:0000313" key="1">
    <source>
        <dbReference type="EMBL" id="KAL0490084.1"/>
    </source>
</evidence>
<comment type="caution">
    <text evidence="1">The sequence shown here is derived from an EMBL/GenBank/DDBJ whole genome shotgun (WGS) entry which is preliminary data.</text>
</comment>
<dbReference type="EMBL" id="JAOPGA020001632">
    <property type="protein sequence ID" value="KAL0490084.1"/>
    <property type="molecule type" value="Genomic_DNA"/>
</dbReference>
<reference evidence="1 2" key="1">
    <citation type="submission" date="2024-03" db="EMBL/GenBank/DDBJ databases">
        <title>The Acrasis kona genome and developmental transcriptomes reveal deep origins of eukaryotic multicellular pathways.</title>
        <authorList>
            <person name="Sheikh S."/>
            <person name="Fu C.-J."/>
            <person name="Brown M.W."/>
            <person name="Baldauf S.L."/>
        </authorList>
    </citation>
    <scope>NUCLEOTIDE SEQUENCE [LARGE SCALE GENOMIC DNA]</scope>
    <source>
        <strain evidence="1 2">ATCC MYA-3509</strain>
    </source>
</reference>
<evidence type="ECO:0000313" key="2">
    <source>
        <dbReference type="Proteomes" id="UP001431209"/>
    </source>
</evidence>
<gene>
    <name evidence="1" type="ORF">AKO1_009399</name>
</gene>
<dbReference type="Proteomes" id="UP001431209">
    <property type="component" value="Unassembled WGS sequence"/>
</dbReference>
<keyword evidence="2" id="KW-1185">Reference proteome</keyword>
<name>A0AAW2ZL89_9EUKA</name>
<sequence length="178" mass="21112">MFFFAQSQQEVIDLQNCKSIPDRKMRPITRTTRMNHKCSSIDDPTKKCVLCELNVVKTIQDNKDSTSLADRHNYKMFHQNSRDVAKIEYFEKRRSDYVSQIGEIQINLMETTSKEDKRELQSSMNEAYADYQKLLQKMHNEANMSQDQKIKVYNKQKQLCAMSKQFHEEKKKITQLSQ</sequence>
<dbReference type="AlphaFoldDB" id="A0AAW2ZL89"/>
<protein>
    <submittedName>
        <fullName evidence="1">ATP synthase subunit b</fullName>
    </submittedName>
</protein>
<organism evidence="1 2">
    <name type="scientific">Acrasis kona</name>
    <dbReference type="NCBI Taxonomy" id="1008807"/>
    <lineage>
        <taxon>Eukaryota</taxon>
        <taxon>Discoba</taxon>
        <taxon>Heterolobosea</taxon>
        <taxon>Tetramitia</taxon>
        <taxon>Eutetramitia</taxon>
        <taxon>Acrasidae</taxon>
        <taxon>Acrasis</taxon>
    </lineage>
</organism>
<proteinExistence type="predicted"/>